<dbReference type="PANTHER" id="PTHR23028">
    <property type="entry name" value="ACETYLTRANSFERASE"/>
    <property type="match status" value="1"/>
</dbReference>
<keyword evidence="1" id="KW-0812">Transmembrane</keyword>
<keyword evidence="3" id="KW-0808">Transferase</keyword>
<feature type="transmembrane region" description="Helical" evidence="1">
    <location>
        <begin position="7"/>
        <end position="26"/>
    </location>
</feature>
<evidence type="ECO:0000313" key="3">
    <source>
        <dbReference type="EMBL" id="TJZ77282.1"/>
    </source>
</evidence>
<evidence type="ECO:0000256" key="1">
    <source>
        <dbReference type="SAM" id="Phobius"/>
    </source>
</evidence>
<dbReference type="AlphaFoldDB" id="A0A4U0QA59"/>
<feature type="transmembrane region" description="Helical" evidence="1">
    <location>
        <begin position="262"/>
        <end position="279"/>
    </location>
</feature>
<accession>A0A4U0QA59</accession>
<feature type="transmembrane region" description="Helical" evidence="1">
    <location>
        <begin position="200"/>
        <end position="222"/>
    </location>
</feature>
<feature type="transmembrane region" description="Helical" evidence="1">
    <location>
        <begin position="140"/>
        <end position="165"/>
    </location>
</feature>
<gene>
    <name evidence="3" type="ORF">FAZ21_02755</name>
</gene>
<reference evidence="3 4" key="1">
    <citation type="submission" date="2019-04" db="EMBL/GenBank/DDBJ databases">
        <title>Chitiniphilus eburnea sp. nov., a novel chitinolytic bacterium isolated from aquaculture sludge.</title>
        <authorList>
            <person name="Sheng M."/>
        </authorList>
    </citation>
    <scope>NUCLEOTIDE SEQUENCE [LARGE SCALE GENOMIC DNA]</scope>
    <source>
        <strain evidence="3 4">HX-2-15</strain>
    </source>
</reference>
<keyword evidence="1" id="KW-0472">Membrane</keyword>
<dbReference type="EMBL" id="SUMF01000002">
    <property type="protein sequence ID" value="TJZ77282.1"/>
    <property type="molecule type" value="Genomic_DNA"/>
</dbReference>
<dbReference type="InterPro" id="IPR050879">
    <property type="entry name" value="Acyltransferase_3"/>
</dbReference>
<dbReference type="OrthoDB" id="9814807at2"/>
<protein>
    <submittedName>
        <fullName evidence="3">Acyltransferase</fullName>
    </submittedName>
</protein>
<feature type="transmembrane region" description="Helical" evidence="1">
    <location>
        <begin position="65"/>
        <end position="84"/>
    </location>
</feature>
<feature type="transmembrane region" description="Helical" evidence="1">
    <location>
        <begin position="234"/>
        <end position="250"/>
    </location>
</feature>
<keyword evidence="3" id="KW-0012">Acyltransferase</keyword>
<proteinExistence type="predicted"/>
<dbReference type="InterPro" id="IPR002656">
    <property type="entry name" value="Acyl_transf_3_dom"/>
</dbReference>
<dbReference type="RefSeq" id="WP_136771758.1">
    <property type="nucleotide sequence ID" value="NZ_CP156074.1"/>
</dbReference>
<name>A0A4U0QA59_9NEIS</name>
<feature type="domain" description="Acyltransferase 3" evidence="2">
    <location>
        <begin position="6"/>
        <end position="340"/>
    </location>
</feature>
<feature type="transmembrane region" description="Helical" evidence="1">
    <location>
        <begin position="105"/>
        <end position="128"/>
    </location>
</feature>
<dbReference type="GO" id="GO:0000271">
    <property type="term" value="P:polysaccharide biosynthetic process"/>
    <property type="evidence" value="ECO:0007669"/>
    <property type="project" value="TreeGrafter"/>
</dbReference>
<dbReference type="GO" id="GO:0016747">
    <property type="term" value="F:acyltransferase activity, transferring groups other than amino-acyl groups"/>
    <property type="evidence" value="ECO:0007669"/>
    <property type="project" value="InterPro"/>
</dbReference>
<feature type="transmembrane region" description="Helical" evidence="1">
    <location>
        <begin position="177"/>
        <end position="194"/>
    </location>
</feature>
<dbReference type="PANTHER" id="PTHR23028:SF53">
    <property type="entry name" value="ACYL_TRANSF_3 DOMAIN-CONTAINING PROTEIN"/>
    <property type="match status" value="1"/>
</dbReference>
<evidence type="ECO:0000259" key="2">
    <source>
        <dbReference type="Pfam" id="PF01757"/>
    </source>
</evidence>
<organism evidence="3 4">
    <name type="scientific">Chitiniphilus eburneus</name>
    <dbReference type="NCBI Taxonomy" id="2571148"/>
    <lineage>
        <taxon>Bacteria</taxon>
        <taxon>Pseudomonadati</taxon>
        <taxon>Pseudomonadota</taxon>
        <taxon>Betaproteobacteria</taxon>
        <taxon>Neisseriales</taxon>
        <taxon>Chitinibacteraceae</taxon>
        <taxon>Chitiniphilus</taxon>
    </lineage>
</organism>
<keyword evidence="1" id="KW-1133">Transmembrane helix</keyword>
<comment type="caution">
    <text evidence="3">The sequence shown here is derived from an EMBL/GenBank/DDBJ whole genome shotgun (WGS) entry which is preliminary data.</text>
</comment>
<feature type="transmembrane region" description="Helical" evidence="1">
    <location>
        <begin position="300"/>
        <end position="317"/>
    </location>
</feature>
<sequence>MTKRLAYLDILRVICVGLVMYGHYVLVGGGATSIPNIIAPGVSLPLIDASQWRAYVFEIFLIEHFSTQSAILGVSLFFLITGYLMPMMCERYGRVEFLVNRFFRIFPTLAASLALLGLFLYFAQGLIFPASQYLSSLSLLFFYIPIGSVSTVLWTLAIECTFYIIAAMIGRFSLTRLVFVQGCLLAIILAGVKYPENHYLWIMAWQARFLLMISIGSTIFLAERASGLAEKIQTIFPSIFISVLGFQIFKSTKVDPSTYETVGTHLLAVSIFILFWVIGPKLVKRTPGFIKLLSEMVYPLYLVHAAIGLATMAVLRSTVSNPYLLLASAVIASIFFAGILHIIAERPGIAFGRKAVNRIAGRSYFPWAKAGTLRSVVGTVAAQKDPA</sequence>
<evidence type="ECO:0000313" key="4">
    <source>
        <dbReference type="Proteomes" id="UP000310016"/>
    </source>
</evidence>
<dbReference type="Pfam" id="PF01757">
    <property type="entry name" value="Acyl_transf_3"/>
    <property type="match status" value="1"/>
</dbReference>
<dbReference type="Proteomes" id="UP000310016">
    <property type="component" value="Unassembled WGS sequence"/>
</dbReference>
<dbReference type="GO" id="GO:0016020">
    <property type="term" value="C:membrane"/>
    <property type="evidence" value="ECO:0007669"/>
    <property type="project" value="TreeGrafter"/>
</dbReference>
<keyword evidence="4" id="KW-1185">Reference proteome</keyword>
<feature type="transmembrane region" description="Helical" evidence="1">
    <location>
        <begin position="323"/>
        <end position="344"/>
    </location>
</feature>